<dbReference type="Gene3D" id="3.40.50.1820">
    <property type="entry name" value="alpha/beta hydrolase"/>
    <property type="match status" value="1"/>
</dbReference>
<accession>A0ABQ3UK03</accession>
<dbReference type="PRINTS" id="PR00111">
    <property type="entry name" value="ABHYDROLASE"/>
</dbReference>
<name>A0ABQ3UK03_9CHLR</name>
<dbReference type="GO" id="GO:0016787">
    <property type="term" value="F:hydrolase activity"/>
    <property type="evidence" value="ECO:0007669"/>
    <property type="project" value="UniProtKB-KW"/>
</dbReference>
<dbReference type="SUPFAM" id="SSF53474">
    <property type="entry name" value="alpha/beta-Hydrolases"/>
    <property type="match status" value="1"/>
</dbReference>
<protein>
    <submittedName>
        <fullName evidence="3">Hydrolase</fullName>
    </submittedName>
</protein>
<dbReference type="InterPro" id="IPR000073">
    <property type="entry name" value="AB_hydrolase_1"/>
</dbReference>
<dbReference type="RefSeq" id="WP_201369909.1">
    <property type="nucleotide sequence ID" value="NZ_BNJG01000001.1"/>
</dbReference>
<keyword evidence="1 3" id="KW-0378">Hydrolase</keyword>
<dbReference type="PRINTS" id="PR00412">
    <property type="entry name" value="EPOXHYDRLASE"/>
</dbReference>
<evidence type="ECO:0000259" key="2">
    <source>
        <dbReference type="Pfam" id="PF00561"/>
    </source>
</evidence>
<dbReference type="Pfam" id="PF00561">
    <property type="entry name" value="Abhydrolase_1"/>
    <property type="match status" value="1"/>
</dbReference>
<dbReference type="EMBL" id="BNJG01000001">
    <property type="protein sequence ID" value="GHO53061.1"/>
    <property type="molecule type" value="Genomic_DNA"/>
</dbReference>
<evidence type="ECO:0000313" key="3">
    <source>
        <dbReference type="EMBL" id="GHO53061.1"/>
    </source>
</evidence>
<organism evidence="3 4">
    <name type="scientific">Ktedonobacter robiniae</name>
    <dbReference type="NCBI Taxonomy" id="2778365"/>
    <lineage>
        <taxon>Bacteria</taxon>
        <taxon>Bacillati</taxon>
        <taxon>Chloroflexota</taxon>
        <taxon>Ktedonobacteria</taxon>
        <taxon>Ktedonobacterales</taxon>
        <taxon>Ktedonobacteraceae</taxon>
        <taxon>Ktedonobacter</taxon>
    </lineage>
</organism>
<comment type="caution">
    <text evidence="3">The sequence shown here is derived from an EMBL/GenBank/DDBJ whole genome shotgun (WGS) entry which is preliminary data.</text>
</comment>
<dbReference type="InterPro" id="IPR029058">
    <property type="entry name" value="AB_hydrolase_fold"/>
</dbReference>
<keyword evidence="4" id="KW-1185">Reference proteome</keyword>
<evidence type="ECO:0000256" key="1">
    <source>
        <dbReference type="ARBA" id="ARBA00022801"/>
    </source>
</evidence>
<sequence length="294" mass="33940">MTTTITEWQHRDILTNGIRMHYVTQGEGSLIVLLHGFPEFWYSWRHQIPFLAQLGYKVVAPDLRGYNDTDKPRRGYEIAILLRDIEGLIKGLGYERAIVVGHDWGGVLMWQFGLRYPHMVERLIGLNAPPPWTFARELRTWKQLRKSWYVYAFQLPVLPELALSREGAEPIAKMLYASAVQKSAFPEDVLERYKEAMSKPGALTAAINYYRSIWRRSSIGAVSGNKGRIDKPTLLIWGEQDVALDIAMTYGLEEWVPNIEVRRIPDSGHWVQQEKPELVNEWITEFLQKASKSV</sequence>
<evidence type="ECO:0000313" key="4">
    <source>
        <dbReference type="Proteomes" id="UP000654345"/>
    </source>
</evidence>
<gene>
    <name evidence="3" type="ORF">KSB_15360</name>
</gene>
<feature type="domain" description="AB hydrolase-1" evidence="2">
    <location>
        <begin position="30"/>
        <end position="276"/>
    </location>
</feature>
<reference evidence="3 4" key="1">
    <citation type="journal article" date="2021" name="Int. J. Syst. Evol. Microbiol.">
        <title>Reticulibacter mediterranei gen. nov., sp. nov., within the new family Reticulibacteraceae fam. nov., and Ktedonospora formicarum gen. nov., sp. nov., Ktedonobacter robiniae sp. nov., Dictyobacter formicarum sp. nov. and Dictyobacter arantiisoli sp. nov., belonging to the class Ktedonobacteria.</title>
        <authorList>
            <person name="Yabe S."/>
            <person name="Zheng Y."/>
            <person name="Wang C.M."/>
            <person name="Sakai Y."/>
            <person name="Abe K."/>
            <person name="Yokota A."/>
            <person name="Donadio S."/>
            <person name="Cavaletti L."/>
            <person name="Monciardini P."/>
        </authorList>
    </citation>
    <scope>NUCLEOTIDE SEQUENCE [LARGE SCALE GENOMIC DNA]</scope>
    <source>
        <strain evidence="3 4">SOSP1-30</strain>
    </source>
</reference>
<proteinExistence type="predicted"/>
<dbReference type="Proteomes" id="UP000654345">
    <property type="component" value="Unassembled WGS sequence"/>
</dbReference>
<dbReference type="InterPro" id="IPR000639">
    <property type="entry name" value="Epox_hydrolase-like"/>
</dbReference>
<dbReference type="PANTHER" id="PTHR43329">
    <property type="entry name" value="EPOXIDE HYDROLASE"/>
    <property type="match status" value="1"/>
</dbReference>